<keyword evidence="1" id="KW-0812">Transmembrane</keyword>
<keyword evidence="1" id="KW-0472">Membrane</keyword>
<feature type="transmembrane region" description="Helical" evidence="1">
    <location>
        <begin position="34"/>
        <end position="51"/>
    </location>
</feature>
<sequence>MNQSTLNQLTTSLKDYSPTAYKIMGDISHSMQHVAVILLLLFMGLEMFNWYQHLKSNGGELTLQLFFELAIKYVLAYFLVLSIDQIFDVFGWMFNGMIKLAAKNGVSPYKVKTPDFKGLNFVAKGILQTVYWVIDFIGQIATKLLILLRSSTLYVYKGIAKIVVACFMMDALRPICFNFFKLYLAAILQGVILVIIILLYPAIVTDDLLKVATTGAWTSALTAIAKGIIYILLLFGSQRMAKSILQVN</sequence>
<keyword evidence="3" id="KW-1185">Reference proteome</keyword>
<evidence type="ECO:0008006" key="4">
    <source>
        <dbReference type="Google" id="ProtNLM"/>
    </source>
</evidence>
<organism evidence="2 3">
    <name type="scientific">Streptococcus periodonticum</name>
    <dbReference type="NCBI Taxonomy" id="2490633"/>
    <lineage>
        <taxon>Bacteria</taxon>
        <taxon>Bacillati</taxon>
        <taxon>Bacillota</taxon>
        <taxon>Bacilli</taxon>
        <taxon>Lactobacillales</taxon>
        <taxon>Streptococcaceae</taxon>
        <taxon>Streptococcus</taxon>
    </lineage>
</organism>
<feature type="transmembrane region" description="Helical" evidence="1">
    <location>
        <begin position="129"/>
        <end position="148"/>
    </location>
</feature>
<feature type="transmembrane region" description="Helical" evidence="1">
    <location>
        <begin position="215"/>
        <end position="235"/>
    </location>
</feature>
<protein>
    <recommendedName>
        <fullName evidence="4">Conjugal transfer protein TrbL</fullName>
    </recommendedName>
</protein>
<evidence type="ECO:0000256" key="1">
    <source>
        <dbReference type="SAM" id="Phobius"/>
    </source>
</evidence>
<reference evidence="3" key="1">
    <citation type="submission" date="2018-12" db="EMBL/GenBank/DDBJ databases">
        <title>Genome sequencing of Streptococcus sp. KCOM 2412 (= ChDC F135).</title>
        <authorList>
            <person name="Kook J.-K."/>
            <person name="Park S.-N."/>
            <person name="Lim Y.K."/>
        </authorList>
    </citation>
    <scope>NUCLEOTIDE SEQUENCE [LARGE SCALE GENOMIC DNA]</scope>
    <source>
        <strain evidence="3">KCOM 2412</strain>
    </source>
</reference>
<feature type="transmembrane region" description="Helical" evidence="1">
    <location>
        <begin position="71"/>
        <end position="94"/>
    </location>
</feature>
<dbReference type="RefSeq" id="WP_126467311.1">
    <property type="nucleotide sequence ID" value="NZ_CP034543.1"/>
</dbReference>
<dbReference type="EMBL" id="CP034543">
    <property type="protein sequence ID" value="AZQ42040.1"/>
    <property type="molecule type" value="Genomic_DNA"/>
</dbReference>
<dbReference type="Proteomes" id="UP000272924">
    <property type="component" value="Chromosome"/>
</dbReference>
<dbReference type="AlphaFoldDB" id="A0A3Q9EYV7"/>
<gene>
    <name evidence="2" type="ORF">EHW89_06025</name>
</gene>
<accession>A0A3Q9EYV7</accession>
<name>A0A3Q9EYV7_9STRE</name>
<keyword evidence="1" id="KW-1133">Transmembrane helix</keyword>
<evidence type="ECO:0000313" key="2">
    <source>
        <dbReference type="EMBL" id="AZQ42040.1"/>
    </source>
</evidence>
<evidence type="ECO:0000313" key="3">
    <source>
        <dbReference type="Proteomes" id="UP000272924"/>
    </source>
</evidence>
<feature type="transmembrane region" description="Helical" evidence="1">
    <location>
        <begin position="184"/>
        <end position="203"/>
    </location>
</feature>
<dbReference type="KEGG" id="spei:EHW89_06025"/>
<proteinExistence type="predicted"/>